<evidence type="ECO:0008006" key="6">
    <source>
        <dbReference type="Google" id="ProtNLM"/>
    </source>
</evidence>
<keyword evidence="1" id="KW-0472">Membrane</keyword>
<dbReference type="InterPro" id="IPR006860">
    <property type="entry name" value="FecR"/>
</dbReference>
<dbReference type="PANTHER" id="PTHR30273">
    <property type="entry name" value="PERIPLASMIC SIGNAL SENSOR AND SIGMA FACTOR ACTIVATOR FECR-RELATED"/>
    <property type="match status" value="1"/>
</dbReference>
<dbReference type="GO" id="GO:0016989">
    <property type="term" value="F:sigma factor antagonist activity"/>
    <property type="evidence" value="ECO:0007669"/>
    <property type="project" value="TreeGrafter"/>
</dbReference>
<dbReference type="KEGG" id="nso:NIASO_12400"/>
<keyword evidence="1" id="KW-0812">Transmembrane</keyword>
<feature type="domain" description="FecR protein" evidence="2">
    <location>
        <begin position="120"/>
        <end position="213"/>
    </location>
</feature>
<evidence type="ECO:0000313" key="5">
    <source>
        <dbReference type="Proteomes" id="UP000003586"/>
    </source>
</evidence>
<accession>W0F3X9</accession>
<dbReference type="RefSeq" id="WP_008585939.1">
    <property type="nucleotide sequence ID" value="NZ_CP007035.1"/>
</dbReference>
<organism evidence="4 5">
    <name type="scientific">Niabella soli DSM 19437</name>
    <dbReference type="NCBI Taxonomy" id="929713"/>
    <lineage>
        <taxon>Bacteria</taxon>
        <taxon>Pseudomonadati</taxon>
        <taxon>Bacteroidota</taxon>
        <taxon>Chitinophagia</taxon>
        <taxon>Chitinophagales</taxon>
        <taxon>Chitinophagaceae</taxon>
        <taxon>Niabella</taxon>
    </lineage>
</organism>
<dbReference type="Pfam" id="PF16344">
    <property type="entry name" value="FecR_C"/>
    <property type="match status" value="1"/>
</dbReference>
<dbReference type="HOGENOM" id="CLU_050192_2_3_10"/>
<evidence type="ECO:0000259" key="2">
    <source>
        <dbReference type="Pfam" id="PF04773"/>
    </source>
</evidence>
<dbReference type="STRING" id="929713.NIASO_12400"/>
<dbReference type="PANTHER" id="PTHR30273:SF2">
    <property type="entry name" value="PROTEIN FECR"/>
    <property type="match status" value="1"/>
</dbReference>
<dbReference type="Gene3D" id="3.55.50.30">
    <property type="match status" value="1"/>
</dbReference>
<dbReference type="OrthoDB" id="649099at2"/>
<feature type="domain" description="Protein FecR C-terminal" evidence="3">
    <location>
        <begin position="276"/>
        <end position="344"/>
    </location>
</feature>
<keyword evidence="1" id="KW-1133">Transmembrane helix</keyword>
<evidence type="ECO:0000259" key="3">
    <source>
        <dbReference type="Pfam" id="PF16344"/>
    </source>
</evidence>
<reference evidence="4 5" key="1">
    <citation type="submission" date="2013-12" db="EMBL/GenBank/DDBJ databases">
        <authorList>
            <consortium name="DOE Joint Genome Institute"/>
            <person name="Eisen J."/>
            <person name="Huntemann M."/>
            <person name="Han J."/>
            <person name="Chen A."/>
            <person name="Kyrpides N."/>
            <person name="Mavromatis K."/>
            <person name="Markowitz V."/>
            <person name="Palaniappan K."/>
            <person name="Ivanova N."/>
            <person name="Schaumberg A."/>
            <person name="Pati A."/>
            <person name="Liolios K."/>
            <person name="Nordberg H.P."/>
            <person name="Cantor M.N."/>
            <person name="Hua S.X."/>
            <person name="Woyke T."/>
        </authorList>
    </citation>
    <scope>NUCLEOTIDE SEQUENCE [LARGE SCALE GENOMIC DNA]</scope>
    <source>
        <strain evidence="5">DSM 19437</strain>
    </source>
</reference>
<dbReference type="Pfam" id="PF04773">
    <property type="entry name" value="FecR"/>
    <property type="match status" value="1"/>
</dbReference>
<dbReference type="Proteomes" id="UP000003586">
    <property type="component" value="Chromosome"/>
</dbReference>
<keyword evidence="5" id="KW-1185">Reference proteome</keyword>
<dbReference type="PIRSF" id="PIRSF018266">
    <property type="entry name" value="FecR"/>
    <property type="match status" value="1"/>
</dbReference>
<name>W0F3X9_9BACT</name>
<dbReference type="AlphaFoldDB" id="W0F3X9"/>
<dbReference type="EMBL" id="CP007035">
    <property type="protein sequence ID" value="AHF17692.1"/>
    <property type="molecule type" value="Genomic_DNA"/>
</dbReference>
<dbReference type="InterPro" id="IPR012373">
    <property type="entry name" value="Ferrdict_sens_TM"/>
</dbReference>
<dbReference type="Gene3D" id="2.60.120.1440">
    <property type="match status" value="1"/>
</dbReference>
<feature type="transmembrane region" description="Helical" evidence="1">
    <location>
        <begin position="88"/>
        <end position="107"/>
    </location>
</feature>
<evidence type="ECO:0000313" key="4">
    <source>
        <dbReference type="EMBL" id="AHF17692.1"/>
    </source>
</evidence>
<protein>
    <recommendedName>
        <fullName evidence="6">Anti-FecI sigma factor FecR</fullName>
    </recommendedName>
</protein>
<evidence type="ECO:0000256" key="1">
    <source>
        <dbReference type="SAM" id="Phobius"/>
    </source>
</evidence>
<proteinExistence type="predicted"/>
<dbReference type="eggNOG" id="COG3712">
    <property type="taxonomic scope" value="Bacteria"/>
</dbReference>
<gene>
    <name evidence="4" type="ORF">NIASO_12400</name>
</gene>
<dbReference type="InterPro" id="IPR032508">
    <property type="entry name" value="FecR_C"/>
</dbReference>
<sequence length="347" mass="39757">MTDQINILLAKYVSGEANEMEKKQVEHWIAETPENEQYYIQIYDLWHLSVAQHTINFVDSGLAYQQFLTQNNLLHQHRSFWSGRGNGLLLKVAALVLLTAGLAYLAFFSRKTGVASRYYVSAKNISKRVVLPDSTVVWINENSSVSWDKDFGSSNRNVYLEGEGNFEINNHHSRIPFIVNTPGFTIRDIGTVFDIKAFSKDSAFEAFVVNGKISIEDRHQSGSQPVYLSKNELIKIAPALNRKEDDFQQRRSSISSRDIQQVSDVQPYLQWKEASLSFEAKGLPELLRLLSEKYNVEIVFNENELENYKYTGKFNSQMSIETLLEIIKETTPIHYEKSGQKILIKAK</sequence>